<reference evidence="1 2" key="1">
    <citation type="submission" date="2021-03" db="EMBL/GenBank/DDBJ databases">
        <title>Genomic Encyclopedia of Type Strains, Phase IV (KMG-IV): sequencing the most valuable type-strain genomes for metagenomic binning, comparative biology and taxonomic classification.</title>
        <authorList>
            <person name="Goeker M."/>
        </authorList>
    </citation>
    <scope>NUCLEOTIDE SEQUENCE [LARGE SCALE GENOMIC DNA]</scope>
    <source>
        <strain evidence="1 2">DSM 13372</strain>
    </source>
</reference>
<dbReference type="SUPFAM" id="SSF55729">
    <property type="entry name" value="Acyl-CoA N-acyltransferases (Nat)"/>
    <property type="match status" value="1"/>
</dbReference>
<dbReference type="Gene3D" id="3.40.630.30">
    <property type="match status" value="1"/>
</dbReference>
<dbReference type="RefSeq" id="WP_209600507.1">
    <property type="nucleotide sequence ID" value="NZ_JAGILA010000001.1"/>
</dbReference>
<sequence length="372" mass="40594">MSDIRPLAAQDIPAIATLFQKVFRHSDAAPPPPLTEYLRHHYLEAPGCDPQITPLVHVNDAGRISGFVGVNVLPMSYEGRRLRAAICGSLMVEDRESDPLAGARLLKAFLAGPQDLSFSETASEVSMQMWTRLRGIVLPQYSLDWVRVVRPASFALDLVARRLRPARVLAPLARAFDGRHRGKMNRGELRWSGVPAEAGTPGALQVTDIGRESFAELFQLLIRQFALQPAWADGQFEHILREAVEKPVYGEPVLAAIKTRTGAPVGAFFYHVRPGGIAHVLQILALPGQAGPVLDCLIDHAAARGAAGVRGRTQPALLEAMMGRRIGFVHAASTVVHSRDEQLLAAFRRSQAFLNGLAGEHWSRLIGGRFEG</sequence>
<name>A0ABS4QVS7_9HYPH</name>
<dbReference type="Proteomes" id="UP000730739">
    <property type="component" value="Unassembled WGS sequence"/>
</dbReference>
<gene>
    <name evidence="1" type="ORF">J2Z31_000741</name>
</gene>
<protein>
    <recommendedName>
        <fullName evidence="3">N-acetyltransferase domain-containing protein</fullName>
    </recommendedName>
</protein>
<accession>A0ABS4QVS7</accession>
<evidence type="ECO:0000313" key="2">
    <source>
        <dbReference type="Proteomes" id="UP000730739"/>
    </source>
</evidence>
<comment type="caution">
    <text evidence="1">The sequence shown here is derived from an EMBL/GenBank/DDBJ whole genome shotgun (WGS) entry which is preliminary data.</text>
</comment>
<evidence type="ECO:0000313" key="1">
    <source>
        <dbReference type="EMBL" id="MBP2234251.1"/>
    </source>
</evidence>
<evidence type="ECO:0008006" key="3">
    <source>
        <dbReference type="Google" id="ProtNLM"/>
    </source>
</evidence>
<keyword evidence="2" id="KW-1185">Reference proteome</keyword>
<dbReference type="EMBL" id="JAGILA010000001">
    <property type="protein sequence ID" value="MBP2234251.1"/>
    <property type="molecule type" value="Genomic_DNA"/>
</dbReference>
<dbReference type="InterPro" id="IPR016181">
    <property type="entry name" value="Acyl_CoA_acyltransferase"/>
</dbReference>
<proteinExistence type="predicted"/>
<organism evidence="1 2">
    <name type="scientific">Sinorhizobium kostiense</name>
    <dbReference type="NCBI Taxonomy" id="76747"/>
    <lineage>
        <taxon>Bacteria</taxon>
        <taxon>Pseudomonadati</taxon>
        <taxon>Pseudomonadota</taxon>
        <taxon>Alphaproteobacteria</taxon>
        <taxon>Hyphomicrobiales</taxon>
        <taxon>Rhizobiaceae</taxon>
        <taxon>Sinorhizobium/Ensifer group</taxon>
        <taxon>Sinorhizobium</taxon>
    </lineage>
</organism>